<feature type="region of interest" description="Disordered" evidence="1">
    <location>
        <begin position="110"/>
        <end position="134"/>
    </location>
</feature>
<feature type="domain" description="AMP-dependent synthetase/ligase" evidence="2">
    <location>
        <begin position="9"/>
        <end position="345"/>
    </location>
</feature>
<reference evidence="4" key="1">
    <citation type="journal article" date="2019" name="Int. J. Syst. Evol. Microbiol.">
        <title>The Global Catalogue of Microorganisms (GCM) 10K type strain sequencing project: providing services to taxonomists for standard genome sequencing and annotation.</title>
        <authorList>
            <consortium name="The Broad Institute Genomics Platform"/>
            <consortium name="The Broad Institute Genome Sequencing Center for Infectious Disease"/>
            <person name="Wu L."/>
            <person name="Ma J."/>
        </authorList>
    </citation>
    <scope>NUCLEOTIDE SEQUENCE [LARGE SCALE GENOMIC DNA]</scope>
    <source>
        <strain evidence="4">JCM 10083</strain>
    </source>
</reference>
<dbReference type="PROSITE" id="PS00455">
    <property type="entry name" value="AMP_BINDING"/>
    <property type="match status" value="1"/>
</dbReference>
<accession>A0ABW2SVR4</accession>
<dbReference type="RefSeq" id="WP_386270667.1">
    <property type="nucleotide sequence ID" value="NZ_JBHSIJ010000002.1"/>
</dbReference>
<dbReference type="NCBIfam" id="TIGR01733">
    <property type="entry name" value="AA-adenyl-dom"/>
    <property type="match status" value="1"/>
</dbReference>
<comment type="caution">
    <text evidence="3">The sequence shown here is derived from an EMBL/GenBank/DDBJ whole genome shotgun (WGS) entry which is preliminary data.</text>
</comment>
<proteinExistence type="predicted"/>
<keyword evidence="4" id="KW-1185">Reference proteome</keyword>
<protein>
    <submittedName>
        <fullName evidence="3">Amino acid adenylation domain-containing protein</fullName>
    </submittedName>
</protein>
<organism evidence="3 4">
    <name type="scientific">Streptosporangium amethystogenes subsp. fukuiense</name>
    <dbReference type="NCBI Taxonomy" id="698418"/>
    <lineage>
        <taxon>Bacteria</taxon>
        <taxon>Bacillati</taxon>
        <taxon>Actinomycetota</taxon>
        <taxon>Actinomycetes</taxon>
        <taxon>Streptosporangiales</taxon>
        <taxon>Streptosporangiaceae</taxon>
        <taxon>Streptosporangium</taxon>
    </lineage>
</organism>
<dbReference type="Gene3D" id="3.30.300.30">
    <property type="match status" value="1"/>
</dbReference>
<dbReference type="Proteomes" id="UP001596514">
    <property type="component" value="Unassembled WGS sequence"/>
</dbReference>
<dbReference type="Gene3D" id="3.40.50.12780">
    <property type="entry name" value="N-terminal domain of ligase-like"/>
    <property type="match status" value="1"/>
</dbReference>
<evidence type="ECO:0000259" key="2">
    <source>
        <dbReference type="Pfam" id="PF00501"/>
    </source>
</evidence>
<sequence>MNTVLHEVARQVRRAPGAVAALDPASELSYGQLAARANAVADVLRERGTRPGDVVGVALPRSADYVAVILGIWQAGAVFLPLDPALPPERLRFQQRQAGMSLLLDSVPHTEGAEDTEDAEDAEDAEDTAELRTGDAEPERCAYVMFTSGSTGRPKAVLVSHASLHNCVRAVAELLDPGPADRYAANQTFSFDIALLEMFVPLSHGGATLVTSETLQAAPERLVGWLERHRVTVVHATPTAWHFLLPYLTPGRAELQAVCGGEVLTARLAAELAGRAGRVWNFYGPTEVTVWCTAGLVTAGEPDPLPVGRPLAGYRIVLLDDAGERVPDGEQGEIHVGGPGVALGYGGAPELTAERFVDHPEHGRLYRTGDLGRLRPDGRLWFTGRRDRQVQLRGYRIELGEIECVAQEHPLVELAAAHVVDEGLLLFAQGDVTPRALRKHLAAHLPAYMIPSRIEVRGAFPLTPTKKIDRVALLASANR</sequence>
<dbReference type="PANTHER" id="PTHR45527">
    <property type="entry name" value="NONRIBOSOMAL PEPTIDE SYNTHETASE"/>
    <property type="match status" value="1"/>
</dbReference>
<feature type="compositionally biased region" description="Acidic residues" evidence="1">
    <location>
        <begin position="113"/>
        <end position="128"/>
    </location>
</feature>
<dbReference type="InterPro" id="IPR045851">
    <property type="entry name" value="AMP-bd_C_sf"/>
</dbReference>
<evidence type="ECO:0000313" key="4">
    <source>
        <dbReference type="Proteomes" id="UP001596514"/>
    </source>
</evidence>
<dbReference type="CDD" id="cd05930">
    <property type="entry name" value="A_NRPS"/>
    <property type="match status" value="1"/>
</dbReference>
<dbReference type="SUPFAM" id="SSF56801">
    <property type="entry name" value="Acetyl-CoA synthetase-like"/>
    <property type="match status" value="1"/>
</dbReference>
<dbReference type="Pfam" id="PF00501">
    <property type="entry name" value="AMP-binding"/>
    <property type="match status" value="1"/>
</dbReference>
<dbReference type="InterPro" id="IPR042099">
    <property type="entry name" value="ANL_N_sf"/>
</dbReference>
<dbReference type="PANTHER" id="PTHR45527:SF1">
    <property type="entry name" value="FATTY ACID SYNTHASE"/>
    <property type="match status" value="1"/>
</dbReference>
<name>A0ABW2SVR4_9ACTN</name>
<gene>
    <name evidence="3" type="ORF">ACFQVD_06975</name>
</gene>
<dbReference type="InterPro" id="IPR020845">
    <property type="entry name" value="AMP-binding_CS"/>
</dbReference>
<dbReference type="InterPro" id="IPR010071">
    <property type="entry name" value="AA_adenyl_dom"/>
</dbReference>
<dbReference type="EMBL" id="JBHTEE010000001">
    <property type="protein sequence ID" value="MFC7599846.1"/>
    <property type="molecule type" value="Genomic_DNA"/>
</dbReference>
<evidence type="ECO:0000256" key="1">
    <source>
        <dbReference type="SAM" id="MobiDB-lite"/>
    </source>
</evidence>
<evidence type="ECO:0000313" key="3">
    <source>
        <dbReference type="EMBL" id="MFC7599846.1"/>
    </source>
</evidence>
<dbReference type="InterPro" id="IPR000873">
    <property type="entry name" value="AMP-dep_synth/lig_dom"/>
</dbReference>